<gene>
    <name evidence="3" type="ORF">TRSC58_04613</name>
</gene>
<dbReference type="OrthoDB" id="247481at2759"/>
<dbReference type="VEuPathDB" id="TriTrypDB:TRSC58_04613"/>
<feature type="region of interest" description="Disordered" evidence="2">
    <location>
        <begin position="288"/>
        <end position="318"/>
    </location>
</feature>
<feature type="compositionally biased region" description="Basic and acidic residues" evidence="2">
    <location>
        <begin position="1140"/>
        <end position="1152"/>
    </location>
</feature>
<protein>
    <submittedName>
        <fullName evidence="3">Uncharacterized protein</fullName>
    </submittedName>
</protein>
<dbReference type="PANTHER" id="PTHR23159:SF60">
    <property type="entry name" value="SPINDLE ASSEMBLY ABNORMAL PROTEIN 4"/>
    <property type="match status" value="1"/>
</dbReference>
<evidence type="ECO:0000256" key="1">
    <source>
        <dbReference type="SAM" id="Coils"/>
    </source>
</evidence>
<organism evidence="3 4">
    <name type="scientific">Trypanosoma rangeli SC58</name>
    <dbReference type="NCBI Taxonomy" id="429131"/>
    <lineage>
        <taxon>Eukaryota</taxon>
        <taxon>Discoba</taxon>
        <taxon>Euglenozoa</taxon>
        <taxon>Kinetoplastea</taxon>
        <taxon>Metakinetoplastina</taxon>
        <taxon>Trypanosomatida</taxon>
        <taxon>Trypanosomatidae</taxon>
        <taxon>Trypanosoma</taxon>
        <taxon>Herpetosoma</taxon>
    </lineage>
</organism>
<feature type="coiled-coil region" evidence="1">
    <location>
        <begin position="208"/>
        <end position="277"/>
    </location>
</feature>
<proteinExistence type="predicted"/>
<evidence type="ECO:0000313" key="3">
    <source>
        <dbReference type="EMBL" id="ESL07694.1"/>
    </source>
</evidence>
<evidence type="ECO:0000256" key="2">
    <source>
        <dbReference type="SAM" id="MobiDB-lite"/>
    </source>
</evidence>
<name>A0A061IYD8_TRYRA</name>
<feature type="region of interest" description="Disordered" evidence="2">
    <location>
        <begin position="498"/>
        <end position="535"/>
    </location>
</feature>
<keyword evidence="1" id="KW-0175">Coiled coil</keyword>
<dbReference type="AlphaFoldDB" id="A0A061IYD8"/>
<feature type="region of interest" description="Disordered" evidence="2">
    <location>
        <begin position="1140"/>
        <end position="1184"/>
    </location>
</feature>
<feature type="coiled-coil region" evidence="1">
    <location>
        <begin position="577"/>
        <end position="699"/>
    </location>
</feature>
<accession>A0A061IYD8</accession>
<evidence type="ECO:0000313" key="4">
    <source>
        <dbReference type="Proteomes" id="UP000031737"/>
    </source>
</evidence>
<feature type="compositionally biased region" description="Acidic residues" evidence="2">
    <location>
        <begin position="300"/>
        <end position="316"/>
    </location>
</feature>
<dbReference type="PANTHER" id="PTHR23159">
    <property type="entry name" value="CENTROSOMAL PROTEIN 2"/>
    <property type="match status" value="1"/>
</dbReference>
<sequence>MFTENTAVPVLSRCGGVEARRDAPAAQIPLSSAGPNTMEVVHSLAHTAGTLKNHEESKRAATVRWTSPLRNTAVMMDEAVAKPQEEKHCMNFPCDTQPPPTTSPSTVVNALVDTTTTAATRDGPLSLENLLRESQQQLSELLWHKRRCRTLQAALDASVERQKALENDLLESSAESQNASEQHRAYVAATAEELRLTKAGLQAGEHALHMMEDEVGGLRRENERLRKLQQQVEAERTLWRRQHDGMEKERTRLRGEKERVEGELITFRARCAELEKLHAAMEGTRDASAVGHHKKKDGNIADDCEEEEEAEEDGAEKDEVRAVTLLQQQELDRQCVEMIAVKKSTESFRKDVQHMVAMTWKRLTALAERGAQLTSALTAGGNQLQPLTEVQREDVPDTDAAPVALASLLQRLEQQWSGVEETAMSVHRESQERLKDLQNRLDAMTDAHVVELQTMKNATQEANDQIHRMELQYTQLLGAMERQSRMVLAATNTDVRKCKGVKTSPKEEGEDDKWNSTNNSNISREDNSEGQSEEHMQRMVCEVDTLQPNEWHLESKECLTCETILDPSYERAVYALVRRTRQAARNAARQLREARSMRDTLAKLQEEKQRQSVVINEERVRHQVTVRRLQTSLKSANETLSSLQTQLTAATRTHEVERHALVRRAEAAERDVQAKLRQERQLQKQLRELHEKYEAAEQEAAARGETIAELNTKLVAHQNATREEQFDLNTLRSRCGDLVRMTDVLETQMQREVRNQDFLYELARKLCAALALLTLRLGIIAAERFALWRAYEAQEADCRAAVQVIHKFIREEENREETMLDLHEMDRVLHSHHGHSLYAVVAVVIACGRMRHLVPSRSNKRCVAFAVSNENGEHDKKQHSGQDFTDRAQPPSWRMLSSNNILRLVESVPIVSAALRWQPGGKKMPFVQLPPLKTLLGVIASHARSGTAEYEETYALEQTLALAELDAGVEVNRVYFGANLSPGLTAAGAGGAMRRRILPRVTSHDTHCRGKLAQMLHVVLGSMRDTFAELRKRMRQQDVSIQLAEEEGHQLRRIAQEREGVATGFAQKLREYERHVARSYIGRDVYQQLQERLRAAYDALQKERESRRTVEEANAALHQRELELTRIVQHLRDEVRSLSMELAERPSHDSSQHRSSAASRLSAPLLSPSRSGPVNNSKAGNSAPLYVPRSVRMTLSPQVLTCVTEMHTDGNDEVCGQWDEAVQEVISGLEMRIERAENPIP</sequence>
<feature type="coiled-coil region" evidence="1">
    <location>
        <begin position="427"/>
        <end position="472"/>
    </location>
</feature>
<feature type="compositionally biased region" description="Basic and acidic residues" evidence="2">
    <location>
        <begin position="523"/>
        <end position="535"/>
    </location>
</feature>
<comment type="caution">
    <text evidence="3">The sequence shown here is derived from an EMBL/GenBank/DDBJ whole genome shotgun (WGS) entry which is preliminary data.</text>
</comment>
<feature type="compositionally biased region" description="Low complexity" evidence="2">
    <location>
        <begin position="1153"/>
        <end position="1171"/>
    </location>
</feature>
<keyword evidence="4" id="KW-1185">Reference proteome</keyword>
<dbReference type="EMBL" id="AUPL01004613">
    <property type="protein sequence ID" value="ESL07694.1"/>
    <property type="molecule type" value="Genomic_DNA"/>
</dbReference>
<reference evidence="3 4" key="1">
    <citation type="submission" date="2013-07" db="EMBL/GenBank/DDBJ databases">
        <authorList>
            <person name="Stoco P.H."/>
            <person name="Wagner G."/>
            <person name="Gerber A."/>
            <person name="Zaha A."/>
            <person name="Thompson C."/>
            <person name="Bartholomeu D.C."/>
            <person name="Luckemeyer D.D."/>
            <person name="Bahia D."/>
            <person name="Loreto E."/>
            <person name="Prestes E.B."/>
            <person name="Lima F.M."/>
            <person name="Rodrigues-Luiz G."/>
            <person name="Vallejo G.A."/>
            <person name="Filho J.F."/>
            <person name="Monteiro K.M."/>
            <person name="Tyler K.M."/>
            <person name="de Almeida L.G."/>
            <person name="Ortiz M.F."/>
            <person name="Siervo M.A."/>
            <person name="de Moraes M.H."/>
            <person name="Cunha O.L."/>
            <person name="Mendonca-Neto R."/>
            <person name="Silva R."/>
            <person name="Teixeira S.M."/>
            <person name="Murta S.M."/>
            <person name="Sincero T.C."/>
            <person name="Mendes T.A."/>
            <person name="Urmenyi T.P."/>
            <person name="Silva V.G."/>
            <person name="da Rocha W.D."/>
            <person name="Andersson B."/>
            <person name="Romanha A.J."/>
            <person name="Steindel M."/>
            <person name="de Vasconcelos A.T."/>
            <person name="Grisard E.C."/>
        </authorList>
    </citation>
    <scope>NUCLEOTIDE SEQUENCE [LARGE SCALE GENOMIC DNA]</scope>
    <source>
        <strain evidence="3 4">SC58</strain>
    </source>
</reference>
<dbReference type="Proteomes" id="UP000031737">
    <property type="component" value="Unassembled WGS sequence"/>
</dbReference>